<keyword evidence="4" id="KW-0732">Signal</keyword>
<dbReference type="PANTHER" id="PTHR30457">
    <property type="entry name" value="5'-NUCLEOTIDASE SURE"/>
    <property type="match status" value="1"/>
</dbReference>
<comment type="similarity">
    <text evidence="1">Belongs to the SurE nucleotidase family.</text>
</comment>
<proteinExistence type="inferred from homology"/>
<evidence type="ECO:0000313" key="6">
    <source>
        <dbReference type="EMBL" id="TFY50810.1"/>
    </source>
</evidence>
<accession>A0A4Y9XL95</accession>
<dbReference type="Pfam" id="PF01975">
    <property type="entry name" value="SurE"/>
    <property type="match status" value="1"/>
</dbReference>
<protein>
    <recommendedName>
        <fullName evidence="5">Survival protein SurE-like phosphatase/nucleotidase domain-containing protein</fullName>
    </recommendedName>
</protein>
<keyword evidence="3" id="KW-0378">Hydrolase</keyword>
<evidence type="ECO:0000259" key="5">
    <source>
        <dbReference type="Pfam" id="PF01975"/>
    </source>
</evidence>
<evidence type="ECO:0000256" key="1">
    <source>
        <dbReference type="ARBA" id="ARBA00011062"/>
    </source>
</evidence>
<evidence type="ECO:0000256" key="4">
    <source>
        <dbReference type="SAM" id="SignalP"/>
    </source>
</evidence>
<dbReference type="GO" id="GO:0046872">
    <property type="term" value="F:metal ion binding"/>
    <property type="evidence" value="ECO:0007669"/>
    <property type="project" value="UniProtKB-KW"/>
</dbReference>
<comment type="caution">
    <text evidence="6">The sequence shown here is derived from an EMBL/GenBank/DDBJ whole genome shotgun (WGS) entry which is preliminary data.</text>
</comment>
<feature type="signal peptide" evidence="4">
    <location>
        <begin position="1"/>
        <end position="19"/>
    </location>
</feature>
<dbReference type="STRING" id="34475.A0A4Y9XL95"/>
<organism evidence="6 7">
    <name type="scientific">Rhodofomes roseus</name>
    <dbReference type="NCBI Taxonomy" id="34475"/>
    <lineage>
        <taxon>Eukaryota</taxon>
        <taxon>Fungi</taxon>
        <taxon>Dikarya</taxon>
        <taxon>Basidiomycota</taxon>
        <taxon>Agaricomycotina</taxon>
        <taxon>Agaricomycetes</taxon>
        <taxon>Polyporales</taxon>
        <taxon>Rhodofomes</taxon>
    </lineage>
</organism>
<evidence type="ECO:0000313" key="7">
    <source>
        <dbReference type="Proteomes" id="UP000298390"/>
    </source>
</evidence>
<dbReference type="InterPro" id="IPR036523">
    <property type="entry name" value="SurE-like_sf"/>
</dbReference>
<gene>
    <name evidence="6" type="ORF">EVJ58_g10879</name>
</gene>
<evidence type="ECO:0000256" key="3">
    <source>
        <dbReference type="ARBA" id="ARBA00022801"/>
    </source>
</evidence>
<dbReference type="SUPFAM" id="SSF64167">
    <property type="entry name" value="SurE-like"/>
    <property type="match status" value="1"/>
</dbReference>
<dbReference type="Proteomes" id="UP000298390">
    <property type="component" value="Unassembled WGS sequence"/>
</dbReference>
<dbReference type="Gene3D" id="3.40.1210.10">
    <property type="entry name" value="Survival protein SurE-like phosphatase/nucleotidase"/>
    <property type="match status" value="1"/>
</dbReference>
<name>A0A4Y9XL95_9APHY</name>
<dbReference type="InterPro" id="IPR002828">
    <property type="entry name" value="SurE-like_Pase/nucleotidase"/>
</dbReference>
<feature type="domain" description="Survival protein SurE-like phosphatase/nucleotidase" evidence="5">
    <location>
        <begin position="23"/>
        <end position="229"/>
    </location>
</feature>
<reference evidence="6 7" key="1">
    <citation type="submission" date="2019-01" db="EMBL/GenBank/DDBJ databases">
        <title>Genome sequencing of the rare red list fungi Fomitopsis rosea.</title>
        <authorList>
            <person name="Buettner E."/>
            <person name="Kellner H."/>
        </authorList>
    </citation>
    <scope>NUCLEOTIDE SEQUENCE [LARGE SCALE GENOMIC DNA]</scope>
    <source>
        <strain evidence="6 7">DSM 105464</strain>
    </source>
</reference>
<evidence type="ECO:0000256" key="2">
    <source>
        <dbReference type="ARBA" id="ARBA00022723"/>
    </source>
</evidence>
<dbReference type="InterPro" id="IPR030048">
    <property type="entry name" value="SurE"/>
</dbReference>
<sequence length="309" mass="32135">MSFRNLVFLGLTLSAFARAQNLLIADDDGWATAQIRAQYASLTDAGYNVVLSCPALNQSGKGSSSQTPTPMTEPCEFNTCPIGSPAEGYNASDPQLNYVNGHPVDAAQYGVEELAPKFFGGSAPDFVVSGPNIGTNLNIITQFSGTIGAASAAAKLGVPAGAFSGTSGSEVSYTTLSSDPNATSTLAARLYSSLTTHFVQTLLAASPDLQPTSILPNDTIVNVNYPAIDGCADVSDYKWVLARNLWNPFATDVETCGSTRLPDEVSVVNKDGCYASVSLLSASTKTDVGSDLQAEVLAKLQGLPLSCLP</sequence>
<keyword evidence="2" id="KW-0479">Metal-binding</keyword>
<feature type="chain" id="PRO_5021367729" description="Survival protein SurE-like phosphatase/nucleotidase domain-containing protein" evidence="4">
    <location>
        <begin position="20"/>
        <end position="309"/>
    </location>
</feature>
<dbReference type="EMBL" id="SEKV01001366">
    <property type="protein sequence ID" value="TFY50810.1"/>
    <property type="molecule type" value="Genomic_DNA"/>
</dbReference>
<dbReference type="PANTHER" id="PTHR30457:SF0">
    <property type="entry name" value="PHOSPHATASE, PUTATIVE (AFU_ORTHOLOGUE AFUA_4G01070)-RELATED"/>
    <property type="match status" value="1"/>
</dbReference>
<dbReference type="GO" id="GO:0008252">
    <property type="term" value="F:nucleotidase activity"/>
    <property type="evidence" value="ECO:0007669"/>
    <property type="project" value="InterPro"/>
</dbReference>
<dbReference type="AlphaFoldDB" id="A0A4Y9XL95"/>